<reference evidence="3 4" key="1">
    <citation type="submission" date="2019-01" db="EMBL/GenBank/DDBJ databases">
        <title>Lactibacter flavus gen. nov., sp. nov., a novel bacterium of the family Propionibacteriaceae isolated from raw milk and dairy products.</title>
        <authorList>
            <person name="Huptas C."/>
            <person name="Wenning M."/>
            <person name="Breitenwieser F."/>
            <person name="Doll E."/>
            <person name="Von Neubeck M."/>
            <person name="Busse H.-J."/>
            <person name="Scherer S."/>
        </authorList>
    </citation>
    <scope>NUCLEOTIDE SEQUENCE [LARGE SCALE GENOMIC DNA]</scope>
    <source>
        <strain evidence="3 4">KCTC 33808</strain>
    </source>
</reference>
<dbReference type="RefSeq" id="WP_131166652.1">
    <property type="nucleotide sequence ID" value="NZ_SDMQ01000001.1"/>
</dbReference>
<name>A0A4Q9KHK6_9ACTN</name>
<organism evidence="3 4">
    <name type="scientific">Propioniciclava sinopodophylli</name>
    <dbReference type="NCBI Taxonomy" id="1837344"/>
    <lineage>
        <taxon>Bacteria</taxon>
        <taxon>Bacillati</taxon>
        <taxon>Actinomycetota</taxon>
        <taxon>Actinomycetes</taxon>
        <taxon>Propionibacteriales</taxon>
        <taxon>Propionibacteriaceae</taxon>
        <taxon>Propioniciclava</taxon>
    </lineage>
</organism>
<proteinExistence type="predicted"/>
<feature type="compositionally biased region" description="Pro residues" evidence="1">
    <location>
        <begin position="53"/>
        <end position="66"/>
    </location>
</feature>
<evidence type="ECO:0000256" key="2">
    <source>
        <dbReference type="SAM" id="SignalP"/>
    </source>
</evidence>
<gene>
    <name evidence="3" type="ORF">ET989_00785</name>
</gene>
<feature type="compositionally biased region" description="Low complexity" evidence="1">
    <location>
        <begin position="21"/>
        <end position="47"/>
    </location>
</feature>
<keyword evidence="2" id="KW-0732">Signal</keyword>
<protein>
    <submittedName>
        <fullName evidence="3">Uncharacterized protein</fullName>
    </submittedName>
</protein>
<evidence type="ECO:0000256" key="1">
    <source>
        <dbReference type="SAM" id="MobiDB-lite"/>
    </source>
</evidence>
<dbReference type="PROSITE" id="PS51257">
    <property type="entry name" value="PROKAR_LIPOPROTEIN"/>
    <property type="match status" value="1"/>
</dbReference>
<evidence type="ECO:0000313" key="4">
    <source>
        <dbReference type="Proteomes" id="UP000292373"/>
    </source>
</evidence>
<dbReference type="AlphaFoldDB" id="A0A4Q9KHK6"/>
<feature type="signal peptide" evidence="2">
    <location>
        <begin position="1"/>
        <end position="24"/>
    </location>
</feature>
<keyword evidence="4" id="KW-1185">Reference proteome</keyword>
<evidence type="ECO:0000313" key="3">
    <source>
        <dbReference type="EMBL" id="TBT88522.1"/>
    </source>
</evidence>
<comment type="caution">
    <text evidence="3">The sequence shown here is derived from an EMBL/GenBank/DDBJ whole genome shotgun (WGS) entry which is preliminary data.</text>
</comment>
<dbReference type="EMBL" id="SDMQ01000001">
    <property type="protein sequence ID" value="TBT88522.1"/>
    <property type="molecule type" value="Genomic_DNA"/>
</dbReference>
<sequence>MKRLPAVLVLALAAAGCTGPTATAPTEPAAPASAPAPAISPAATPEAGEPTESPTPHPLPSIPAEPVPGEVVRATFGATTTVGRAEHRFSGRPVSYHVLCASHDGEVAVELWAGGQEMIGSTNACGGEPFFTVEDASFGSGTKQVELRVQPSGGAEGLVYVVDGEI</sequence>
<feature type="region of interest" description="Disordered" evidence="1">
    <location>
        <begin position="21"/>
        <end position="68"/>
    </location>
</feature>
<feature type="chain" id="PRO_5020608163" evidence="2">
    <location>
        <begin position="25"/>
        <end position="166"/>
    </location>
</feature>
<dbReference type="Proteomes" id="UP000292373">
    <property type="component" value="Unassembled WGS sequence"/>
</dbReference>
<accession>A0A4Q9KHK6</accession>